<comment type="caution">
    <text evidence="8">The sequence shown here is derived from an EMBL/GenBank/DDBJ whole genome shotgun (WGS) entry which is preliminary data.</text>
</comment>
<dbReference type="Gene3D" id="1.10.1740.10">
    <property type="match status" value="1"/>
</dbReference>
<feature type="domain" description="RNA polymerase sigma factor 70 region 4 type 2" evidence="7">
    <location>
        <begin position="127"/>
        <end position="179"/>
    </location>
</feature>
<proteinExistence type="inferred from homology"/>
<keyword evidence="3" id="KW-0731">Sigma factor</keyword>
<protein>
    <submittedName>
        <fullName evidence="8">Sigma-70 family RNA polymerase sigma factor</fullName>
    </submittedName>
</protein>
<gene>
    <name evidence="8" type="ORF">JR064_11300</name>
</gene>
<dbReference type="Pfam" id="PF04542">
    <property type="entry name" value="Sigma70_r2"/>
    <property type="match status" value="1"/>
</dbReference>
<dbReference type="InterPro" id="IPR007627">
    <property type="entry name" value="RNA_pol_sigma70_r2"/>
</dbReference>
<dbReference type="InterPro" id="IPR013324">
    <property type="entry name" value="RNA_pol_sigma_r3/r4-like"/>
</dbReference>
<reference evidence="8 9" key="1">
    <citation type="submission" date="2021-02" db="EMBL/GenBank/DDBJ databases">
        <title>Taxonomically Unique Crown Gall-Associated Xanthomonas Stains Have Deficiency in Virulence Repertories.</title>
        <authorList>
            <person name="Mafakheri H."/>
            <person name="Taghavi S.M."/>
            <person name="Dimkic I."/>
            <person name="Nemanja K."/>
            <person name="Osdaghi E."/>
        </authorList>
    </citation>
    <scope>NUCLEOTIDE SEQUENCE [LARGE SCALE GENOMIC DNA]</scope>
    <source>
        <strain evidence="8 9">FX4</strain>
    </source>
</reference>
<comment type="similarity">
    <text evidence="1">Belongs to the sigma-70 factor family. ECF subfamily.</text>
</comment>
<dbReference type="PANTHER" id="PTHR43133">
    <property type="entry name" value="RNA POLYMERASE ECF-TYPE SIGMA FACTO"/>
    <property type="match status" value="1"/>
</dbReference>
<dbReference type="InterPro" id="IPR039425">
    <property type="entry name" value="RNA_pol_sigma-70-like"/>
</dbReference>
<dbReference type="Gene3D" id="1.10.10.10">
    <property type="entry name" value="Winged helix-like DNA-binding domain superfamily/Winged helix DNA-binding domain"/>
    <property type="match status" value="1"/>
</dbReference>
<keyword evidence="2" id="KW-0805">Transcription regulation</keyword>
<dbReference type="RefSeq" id="WP_206229780.1">
    <property type="nucleotide sequence ID" value="NZ_JAFIWB010000010.1"/>
</dbReference>
<dbReference type="NCBIfam" id="NF009188">
    <property type="entry name" value="PRK12536.1"/>
    <property type="match status" value="1"/>
</dbReference>
<dbReference type="PANTHER" id="PTHR43133:SF58">
    <property type="entry name" value="ECF RNA POLYMERASE SIGMA FACTOR SIGD"/>
    <property type="match status" value="1"/>
</dbReference>
<evidence type="ECO:0000259" key="6">
    <source>
        <dbReference type="Pfam" id="PF04542"/>
    </source>
</evidence>
<feature type="domain" description="RNA polymerase sigma-70 region 2" evidence="6">
    <location>
        <begin position="38"/>
        <end position="100"/>
    </location>
</feature>
<dbReference type="InterPro" id="IPR013325">
    <property type="entry name" value="RNA_pol_sigma_r2"/>
</dbReference>
<dbReference type="InterPro" id="IPR013249">
    <property type="entry name" value="RNA_pol_sigma70_r4_t2"/>
</dbReference>
<keyword evidence="4" id="KW-0238">DNA-binding</keyword>
<evidence type="ECO:0000313" key="8">
    <source>
        <dbReference type="EMBL" id="MBN6102754.1"/>
    </source>
</evidence>
<dbReference type="InterPro" id="IPR014284">
    <property type="entry name" value="RNA_pol_sigma-70_dom"/>
</dbReference>
<dbReference type="NCBIfam" id="NF009191">
    <property type="entry name" value="PRK12539.1"/>
    <property type="match status" value="1"/>
</dbReference>
<accession>A0ABS3B2A4</accession>
<dbReference type="SUPFAM" id="SSF88946">
    <property type="entry name" value="Sigma2 domain of RNA polymerase sigma factors"/>
    <property type="match status" value="1"/>
</dbReference>
<evidence type="ECO:0000256" key="2">
    <source>
        <dbReference type="ARBA" id="ARBA00023015"/>
    </source>
</evidence>
<dbReference type="SUPFAM" id="SSF88659">
    <property type="entry name" value="Sigma3 and sigma4 domains of RNA polymerase sigma factors"/>
    <property type="match status" value="1"/>
</dbReference>
<dbReference type="Pfam" id="PF08281">
    <property type="entry name" value="Sigma70_r4_2"/>
    <property type="match status" value="1"/>
</dbReference>
<evidence type="ECO:0000256" key="1">
    <source>
        <dbReference type="ARBA" id="ARBA00010641"/>
    </source>
</evidence>
<evidence type="ECO:0000256" key="4">
    <source>
        <dbReference type="ARBA" id="ARBA00023125"/>
    </source>
</evidence>
<sequence length="187" mass="21286">MSRLDALQAVEVRLRLLFVAGLDGNARDYRAFLDELSAHLRGFLRRRLTHAPDDVEDILQETLLAIHNSRHTYRRSEPLTAWVYAVARYKLLDFYRAHARKRPLQLPLDDADDLFAHADDAPAHARHEIGRLLEQLPDRHRLPIVHVKLQGLSVSETARLTGMSESAVKIGVHRGLKALALKIRSTT</sequence>
<keyword evidence="5" id="KW-0804">Transcription</keyword>
<keyword evidence="9" id="KW-1185">Reference proteome</keyword>
<dbReference type="Proteomes" id="UP000695802">
    <property type="component" value="Unassembled WGS sequence"/>
</dbReference>
<organism evidence="8 9">
    <name type="scientific">Xanthomonas bonasiae</name>
    <dbReference type="NCBI Taxonomy" id="2810351"/>
    <lineage>
        <taxon>Bacteria</taxon>
        <taxon>Pseudomonadati</taxon>
        <taxon>Pseudomonadota</taxon>
        <taxon>Gammaproteobacteria</taxon>
        <taxon>Lysobacterales</taxon>
        <taxon>Lysobacteraceae</taxon>
        <taxon>Xanthomonas</taxon>
    </lineage>
</organism>
<dbReference type="InterPro" id="IPR036388">
    <property type="entry name" value="WH-like_DNA-bd_sf"/>
</dbReference>
<dbReference type="NCBIfam" id="TIGR02937">
    <property type="entry name" value="sigma70-ECF"/>
    <property type="match status" value="1"/>
</dbReference>
<evidence type="ECO:0000259" key="7">
    <source>
        <dbReference type="Pfam" id="PF08281"/>
    </source>
</evidence>
<evidence type="ECO:0000256" key="3">
    <source>
        <dbReference type="ARBA" id="ARBA00023082"/>
    </source>
</evidence>
<name>A0ABS3B2A4_9XANT</name>
<evidence type="ECO:0000313" key="9">
    <source>
        <dbReference type="Proteomes" id="UP000695802"/>
    </source>
</evidence>
<dbReference type="EMBL" id="JAFIWB010000010">
    <property type="protein sequence ID" value="MBN6102754.1"/>
    <property type="molecule type" value="Genomic_DNA"/>
</dbReference>
<evidence type="ECO:0000256" key="5">
    <source>
        <dbReference type="ARBA" id="ARBA00023163"/>
    </source>
</evidence>